<dbReference type="PANTHER" id="PTHR35604:SF2">
    <property type="entry name" value="TRANSPOSASE INSH FOR INSERTION SEQUENCE ELEMENT IS5A-RELATED"/>
    <property type="match status" value="1"/>
</dbReference>
<evidence type="ECO:0000256" key="1">
    <source>
        <dbReference type="SAM" id="MobiDB-lite"/>
    </source>
</evidence>
<proteinExistence type="predicted"/>
<feature type="compositionally biased region" description="Low complexity" evidence="1">
    <location>
        <begin position="162"/>
        <end position="182"/>
    </location>
</feature>
<feature type="domain" description="Transposase IS4-like" evidence="2">
    <location>
        <begin position="239"/>
        <end position="374"/>
    </location>
</feature>
<dbReference type="InterPro" id="IPR008490">
    <property type="entry name" value="Transposase_InsH_N"/>
</dbReference>
<evidence type="ECO:0000313" key="4">
    <source>
        <dbReference type="EMBL" id="TXH81173.1"/>
    </source>
</evidence>
<dbReference type="EMBL" id="SSFD01000287">
    <property type="protein sequence ID" value="TXH81173.1"/>
    <property type="molecule type" value="Genomic_DNA"/>
</dbReference>
<feature type="domain" description="Transposase InsH N-terminal" evidence="3">
    <location>
        <begin position="34"/>
        <end position="118"/>
    </location>
</feature>
<evidence type="ECO:0000259" key="3">
    <source>
        <dbReference type="Pfam" id="PF05598"/>
    </source>
</evidence>
<evidence type="ECO:0000313" key="5">
    <source>
        <dbReference type="Proteomes" id="UP000321192"/>
    </source>
</evidence>
<dbReference type="GO" id="GO:0006313">
    <property type="term" value="P:DNA transposition"/>
    <property type="evidence" value="ECO:0007669"/>
    <property type="project" value="InterPro"/>
</dbReference>
<accession>A0A5C7SC68</accession>
<feature type="region of interest" description="Disordered" evidence="1">
    <location>
        <begin position="157"/>
        <end position="216"/>
    </location>
</feature>
<dbReference type="Proteomes" id="UP000321192">
    <property type="component" value="Unassembled WGS sequence"/>
</dbReference>
<dbReference type="RefSeq" id="WP_276660833.1">
    <property type="nucleotide sequence ID" value="NZ_SSFD01000287.1"/>
</dbReference>
<organism evidence="4 5">
    <name type="scientific">Thauera aminoaromatica</name>
    <dbReference type="NCBI Taxonomy" id="164330"/>
    <lineage>
        <taxon>Bacteria</taxon>
        <taxon>Pseudomonadati</taxon>
        <taxon>Pseudomonadota</taxon>
        <taxon>Betaproteobacteria</taxon>
        <taxon>Rhodocyclales</taxon>
        <taxon>Zoogloeaceae</taxon>
        <taxon>Thauera</taxon>
    </lineage>
</organism>
<dbReference type="InterPro" id="IPR002559">
    <property type="entry name" value="Transposase_11"/>
</dbReference>
<dbReference type="PANTHER" id="PTHR35604">
    <property type="entry name" value="TRANSPOSASE INSH FOR INSERTION SEQUENCE ELEMENT IS5A-RELATED"/>
    <property type="match status" value="1"/>
</dbReference>
<reference evidence="4 5" key="1">
    <citation type="submission" date="2018-09" db="EMBL/GenBank/DDBJ databases">
        <title>Metagenome Assembled Genomes from an Advanced Water Purification Facility.</title>
        <authorList>
            <person name="Stamps B.W."/>
            <person name="Spear J.R."/>
        </authorList>
    </citation>
    <scope>NUCLEOTIDE SEQUENCE [LARGE SCALE GENOMIC DNA]</scope>
    <source>
        <strain evidence="4">Bin_27_1</strain>
    </source>
</reference>
<dbReference type="Pfam" id="PF05598">
    <property type="entry name" value="DUF772"/>
    <property type="match status" value="1"/>
</dbReference>
<dbReference type="GO" id="GO:0003677">
    <property type="term" value="F:DNA binding"/>
    <property type="evidence" value="ECO:0007669"/>
    <property type="project" value="InterPro"/>
</dbReference>
<gene>
    <name evidence="4" type="ORF">E6Q80_17565</name>
</gene>
<dbReference type="AlphaFoldDB" id="A0A5C7SC68"/>
<evidence type="ECO:0000259" key="2">
    <source>
        <dbReference type="Pfam" id="PF01609"/>
    </source>
</evidence>
<protein>
    <submittedName>
        <fullName evidence="4">Transposase</fullName>
    </submittedName>
</protein>
<dbReference type="Pfam" id="PF01609">
    <property type="entry name" value="DDE_Tnp_1"/>
    <property type="match status" value="1"/>
</dbReference>
<name>A0A5C7SC68_THASP</name>
<dbReference type="GO" id="GO:0004803">
    <property type="term" value="F:transposase activity"/>
    <property type="evidence" value="ECO:0007669"/>
    <property type="project" value="InterPro"/>
</dbReference>
<sequence>MDAIRPHLILQRWNVVQHELLPELKNEVGALTPKLERVIHTLEWVRIEQFVSASWCGTGRPPHERSWLANAFVAKAVLGLTSTVGLIERLTVDRALRRICGFPLCRKLPSEATFSRAFDEFAQQRLAERVHESLIKEHLGAALIGHLSRDGTAIEARERPARSTAAAPAAPSSGLAEDATAPTPAPPAKKRGRPRRGEVRAPAKVSPLQRQRQQSLAQMLKDIPTACDRGTKCNAQGYKISWNGYKLHLDTADCGVPIAALLSSASMHDSRAAIPLSLISAQRVTNLYDVMDAAYCSFELHEHCRSLGHVPLIDHNPRKGEKEAFEPADAVRYNERTVAERSNARLKDEFGARYVRVQGGTKVMGHLMFGVLALSADQLMRLRQ</sequence>
<comment type="caution">
    <text evidence="4">The sequence shown here is derived from an EMBL/GenBank/DDBJ whole genome shotgun (WGS) entry which is preliminary data.</text>
</comment>